<dbReference type="Pfam" id="PF19588">
    <property type="entry name" value="SxtJ"/>
    <property type="match status" value="1"/>
</dbReference>
<feature type="transmembrane region" description="Helical" evidence="1">
    <location>
        <begin position="69"/>
        <end position="90"/>
    </location>
</feature>
<feature type="transmembrane region" description="Helical" evidence="1">
    <location>
        <begin position="30"/>
        <end position="57"/>
    </location>
</feature>
<evidence type="ECO:0008006" key="4">
    <source>
        <dbReference type="Google" id="ProtNLM"/>
    </source>
</evidence>
<evidence type="ECO:0000313" key="2">
    <source>
        <dbReference type="EMBL" id="QRR03684.1"/>
    </source>
</evidence>
<accession>A0ABX7IC44</accession>
<protein>
    <recommendedName>
        <fullName evidence="4">SxtJ</fullName>
    </recommendedName>
</protein>
<gene>
    <name evidence="2" type="ORF">HWI92_23585</name>
</gene>
<reference evidence="2 3" key="1">
    <citation type="submission" date="2020-06" db="EMBL/GenBank/DDBJ databases">
        <title>Dyadobacter sandarakinus sp. nov., isolated from the soil of the Arctic Yellow River Station.</title>
        <authorList>
            <person name="Zhang Y."/>
            <person name="Peng F."/>
        </authorList>
    </citation>
    <scope>NUCLEOTIDE SEQUENCE [LARGE SCALE GENOMIC DNA]</scope>
    <source>
        <strain evidence="2 3">Q3-56</strain>
    </source>
</reference>
<keyword evidence="1" id="KW-1133">Transmembrane helix</keyword>
<sequence>MEHTEEAKSQLVIVTGLLVIYFVLKSRYPFLLWTAAGIGLVSVFIPAAGSLIVKVWLKLAVILGRINGSILLTAIFFAVLLPIALLSRMLGKDPLYLKHGESSTTFRGRNHRYSARDLEKTW</sequence>
<dbReference type="RefSeq" id="WP_204659875.1">
    <property type="nucleotide sequence ID" value="NZ_CP056775.1"/>
</dbReference>
<keyword evidence="3" id="KW-1185">Reference proteome</keyword>
<dbReference type="Proteomes" id="UP000612680">
    <property type="component" value="Chromosome"/>
</dbReference>
<name>A0ABX7IC44_9BACT</name>
<feature type="transmembrane region" description="Helical" evidence="1">
    <location>
        <begin position="7"/>
        <end position="24"/>
    </location>
</feature>
<organism evidence="2 3">
    <name type="scientific">Dyadobacter sandarakinus</name>
    <dbReference type="NCBI Taxonomy" id="2747268"/>
    <lineage>
        <taxon>Bacteria</taxon>
        <taxon>Pseudomonadati</taxon>
        <taxon>Bacteroidota</taxon>
        <taxon>Cytophagia</taxon>
        <taxon>Cytophagales</taxon>
        <taxon>Spirosomataceae</taxon>
        <taxon>Dyadobacter</taxon>
    </lineage>
</organism>
<evidence type="ECO:0000313" key="3">
    <source>
        <dbReference type="Proteomes" id="UP000612680"/>
    </source>
</evidence>
<evidence type="ECO:0000256" key="1">
    <source>
        <dbReference type="SAM" id="Phobius"/>
    </source>
</evidence>
<keyword evidence="1" id="KW-0812">Transmembrane</keyword>
<keyword evidence="1" id="KW-0472">Membrane</keyword>
<dbReference type="InterPro" id="IPR045781">
    <property type="entry name" value="SxtJ"/>
</dbReference>
<dbReference type="EMBL" id="CP056775">
    <property type="protein sequence ID" value="QRR03684.1"/>
    <property type="molecule type" value="Genomic_DNA"/>
</dbReference>
<proteinExistence type="predicted"/>